<evidence type="ECO:0000256" key="1">
    <source>
        <dbReference type="SAM" id="MobiDB-lite"/>
    </source>
</evidence>
<dbReference type="AlphaFoldDB" id="A0A5N4CEP5"/>
<reference evidence="2 3" key="1">
    <citation type="journal article" date="2019" name="Mol. Ecol. Resour.">
        <title>Improving Illumina assemblies with Hi-C and long reads: an example with the North African dromedary.</title>
        <authorList>
            <person name="Elbers J.P."/>
            <person name="Rogers M.F."/>
            <person name="Perelman P.L."/>
            <person name="Proskuryakova A.A."/>
            <person name="Serdyukova N.A."/>
            <person name="Johnson W.E."/>
            <person name="Horin P."/>
            <person name="Corander J."/>
            <person name="Murphy D."/>
            <person name="Burger P.A."/>
        </authorList>
    </citation>
    <scope>NUCLEOTIDE SEQUENCE [LARGE SCALE GENOMIC DNA]</scope>
    <source>
        <strain evidence="2">Drom800</strain>
        <tissue evidence="2">Blood</tissue>
    </source>
</reference>
<keyword evidence="3" id="KW-1185">Reference proteome</keyword>
<name>A0A5N4CEP5_CAMDR</name>
<evidence type="ECO:0000313" key="3">
    <source>
        <dbReference type="Proteomes" id="UP000299084"/>
    </source>
</evidence>
<gene>
    <name evidence="2" type="ORF">Cadr_000026006</name>
</gene>
<evidence type="ECO:0000313" key="2">
    <source>
        <dbReference type="EMBL" id="KAB1257423.1"/>
    </source>
</evidence>
<sequence>MPWSSEQPLPGSGQAQGPFHVAGAHGSVGKAKETCTFLFAVSAPDPAPSPRAGTRFQFLPVPASTPCFFIFEVTATALVLENQHLVVVFLCTSRTTSGVEHPSPEDVGDLSSCRSLPGGSGSGVVVDAHCLSFNTCSGEGAAEPSGTRFAGPKAQRPTGHQGAGLSVISSIE</sequence>
<protein>
    <submittedName>
        <fullName evidence="2">Uncharacterized protein</fullName>
    </submittedName>
</protein>
<comment type="caution">
    <text evidence="2">The sequence shown here is derived from an EMBL/GenBank/DDBJ whole genome shotgun (WGS) entry which is preliminary data.</text>
</comment>
<proteinExistence type="predicted"/>
<dbReference type="Proteomes" id="UP000299084">
    <property type="component" value="Unassembled WGS sequence"/>
</dbReference>
<dbReference type="EMBL" id="JWIN03000027">
    <property type="protein sequence ID" value="KAB1257423.1"/>
    <property type="molecule type" value="Genomic_DNA"/>
</dbReference>
<organism evidence="2 3">
    <name type="scientific">Camelus dromedarius</name>
    <name type="common">Dromedary</name>
    <name type="synonym">Arabian camel</name>
    <dbReference type="NCBI Taxonomy" id="9838"/>
    <lineage>
        <taxon>Eukaryota</taxon>
        <taxon>Metazoa</taxon>
        <taxon>Chordata</taxon>
        <taxon>Craniata</taxon>
        <taxon>Vertebrata</taxon>
        <taxon>Euteleostomi</taxon>
        <taxon>Mammalia</taxon>
        <taxon>Eutheria</taxon>
        <taxon>Laurasiatheria</taxon>
        <taxon>Artiodactyla</taxon>
        <taxon>Tylopoda</taxon>
        <taxon>Camelidae</taxon>
        <taxon>Camelus</taxon>
    </lineage>
</organism>
<accession>A0A5N4CEP5</accession>
<feature type="region of interest" description="Disordered" evidence="1">
    <location>
        <begin position="1"/>
        <end position="21"/>
    </location>
</feature>
<feature type="region of interest" description="Disordered" evidence="1">
    <location>
        <begin position="142"/>
        <end position="172"/>
    </location>
</feature>